<evidence type="ECO:0000256" key="1">
    <source>
        <dbReference type="SAM" id="SignalP"/>
    </source>
</evidence>
<dbReference type="EMBL" id="VMKJ01000042">
    <property type="protein sequence ID" value="TVO33400.1"/>
    <property type="molecule type" value="Genomic_DNA"/>
</dbReference>
<sequence>MPRYLKLSISILLCIFTLGLMGCNDYTPNPEDDIALFQPFIDANINKKSDDPYISSTVKPGDKLYDILVNIQHGRHDVAIKQLKPLVDKGDADVQFWYAKMIFDSSVKNRYPALQLYKKSAEQGNPNAYFELSPFGEGCLVYFGEKNCTQESLTKAIELFKQKAKQGDLRAQYFLLRMLKPDGSVIEHETYFSNNYNFTHSAESRQHYIKEVIRFAENHYYQPLMDYVDTILTFDRNKNEYVFSSKKLEKLVVQLLTVGVNNNYIPAVELLVALNRSDLNEDDALYQKLNKLGGTEYLASRFYDFEQSYTRKELACYALMFKDMTGNTKFFTWIKNRPSDEELESFNCQSDEKLKEMTPMVYIDGFTSRDKWVD</sequence>
<dbReference type="Gene3D" id="1.25.40.10">
    <property type="entry name" value="Tetratricopeptide repeat domain"/>
    <property type="match status" value="1"/>
</dbReference>
<evidence type="ECO:0000313" key="2">
    <source>
        <dbReference type="EMBL" id="TVO33400.1"/>
    </source>
</evidence>
<name>A0A557NYB9_9VIBR</name>
<comment type="caution">
    <text evidence="2">The sequence shown here is derived from an EMBL/GenBank/DDBJ whole genome shotgun (WGS) entry which is preliminary data.</text>
</comment>
<reference evidence="2 3" key="1">
    <citation type="submission" date="2019-07" db="EMBL/GenBank/DDBJ databases">
        <title>The draft genome sequence of Vibrio algivorus M1486.</title>
        <authorList>
            <person name="Meng X."/>
        </authorList>
    </citation>
    <scope>NUCLEOTIDE SEQUENCE [LARGE SCALE GENOMIC DNA]</scope>
    <source>
        <strain evidence="2 3">M1486</strain>
    </source>
</reference>
<dbReference type="InterPro" id="IPR011990">
    <property type="entry name" value="TPR-like_helical_dom_sf"/>
</dbReference>
<evidence type="ECO:0000313" key="3">
    <source>
        <dbReference type="Proteomes" id="UP000319828"/>
    </source>
</evidence>
<accession>A0A557NYB9</accession>
<keyword evidence="1" id="KW-0732">Signal</keyword>
<dbReference type="PANTHER" id="PTHR11102">
    <property type="entry name" value="SEL-1-LIKE PROTEIN"/>
    <property type="match status" value="1"/>
</dbReference>
<dbReference type="InterPro" id="IPR050767">
    <property type="entry name" value="Sel1_AlgK"/>
</dbReference>
<dbReference type="OrthoDB" id="5863520at2"/>
<dbReference type="RefSeq" id="WP_144388955.1">
    <property type="nucleotide sequence ID" value="NZ_CANNCB010000043.1"/>
</dbReference>
<dbReference type="AlphaFoldDB" id="A0A557NYB9"/>
<feature type="chain" id="PRO_5021925674" evidence="1">
    <location>
        <begin position="23"/>
        <end position="374"/>
    </location>
</feature>
<organism evidence="2 3">
    <name type="scientific">Vibrio algivorus</name>
    <dbReference type="NCBI Taxonomy" id="1667024"/>
    <lineage>
        <taxon>Bacteria</taxon>
        <taxon>Pseudomonadati</taxon>
        <taxon>Pseudomonadota</taxon>
        <taxon>Gammaproteobacteria</taxon>
        <taxon>Vibrionales</taxon>
        <taxon>Vibrionaceae</taxon>
        <taxon>Vibrio</taxon>
    </lineage>
</organism>
<dbReference type="Proteomes" id="UP000319828">
    <property type="component" value="Unassembled WGS sequence"/>
</dbReference>
<gene>
    <name evidence="2" type="ORF">FOF44_15445</name>
</gene>
<dbReference type="PROSITE" id="PS51257">
    <property type="entry name" value="PROKAR_LIPOPROTEIN"/>
    <property type="match status" value="1"/>
</dbReference>
<dbReference type="PANTHER" id="PTHR11102:SF160">
    <property type="entry name" value="ERAD-ASSOCIATED E3 UBIQUITIN-PROTEIN LIGASE COMPONENT HRD3"/>
    <property type="match status" value="1"/>
</dbReference>
<protein>
    <submittedName>
        <fullName evidence="2">Sel1 repeat family protein</fullName>
    </submittedName>
</protein>
<proteinExistence type="predicted"/>
<dbReference type="SUPFAM" id="SSF81901">
    <property type="entry name" value="HCP-like"/>
    <property type="match status" value="1"/>
</dbReference>
<feature type="signal peptide" evidence="1">
    <location>
        <begin position="1"/>
        <end position="22"/>
    </location>
</feature>